<keyword evidence="1" id="KW-1133">Transmembrane helix</keyword>
<evidence type="ECO:0000313" key="2">
    <source>
        <dbReference type="EMBL" id="ODS33117.1"/>
    </source>
</evidence>
<feature type="transmembrane region" description="Helical" evidence="1">
    <location>
        <begin position="43"/>
        <end position="62"/>
    </location>
</feature>
<dbReference type="AlphaFoldDB" id="A0A1E3XBU4"/>
<sequence length="521" mass="56303">MSYSLFVKKDIDGFFGLAIDNLVQLILIVSFCKTLCGMPDELVFGVILPGAAISILLGNLFYSWQARRLAIKTKRNDVTALPYGINTVSLFAFIFFIMFPVYEDTGDPYMVWKVGMIACFFSGVIEMLGALIGESLRRITPRAALLSTLAGIAITFISMDFAFKIFEKPIIALFPLAFILIQYFSKVRFPLGLPGGLIAIGVGTGLAWVLGYMDSGSIVNKDGVFHFSPPHFSGGGMIDLVQSKYILQYISIIIPMGVFNVVGSLQNLESAEAAGDKYSTFSSLLTNGIGSVVASIFGSCFPTTIYIGHPGWKAIGARTGYSILNGIFVTLICLSGLITVILNVVPLEAGIGILLWIGIVIVAQAFQETPKHHAMAVAIGLFPAIAAWGLLMVESTLRSAGTTLFILGKDAFANNLAIHGMISLERGFIFTSMILASISVFLIERKFLIACIWSLGAALLSYIGIIHAYELTPNGVVSVFGCGVANEFSIGYCSFAIVFIAMYFYMRGNDGELNSKKSKNL</sequence>
<dbReference type="Proteomes" id="UP000094056">
    <property type="component" value="Unassembled WGS sequence"/>
</dbReference>
<feature type="transmembrane region" description="Helical" evidence="1">
    <location>
        <begin position="284"/>
        <end position="308"/>
    </location>
</feature>
<feature type="transmembrane region" description="Helical" evidence="1">
    <location>
        <begin position="349"/>
        <end position="366"/>
    </location>
</feature>
<organism evidence="2 3">
    <name type="scientific">Candidatus Scalindua rubra</name>
    <dbReference type="NCBI Taxonomy" id="1872076"/>
    <lineage>
        <taxon>Bacteria</taxon>
        <taxon>Pseudomonadati</taxon>
        <taxon>Planctomycetota</taxon>
        <taxon>Candidatus Brocadiia</taxon>
        <taxon>Candidatus Brocadiales</taxon>
        <taxon>Candidatus Scalinduaceae</taxon>
        <taxon>Candidatus Scalindua</taxon>
    </lineage>
</organism>
<feature type="transmembrane region" description="Helical" evidence="1">
    <location>
        <begin position="450"/>
        <end position="469"/>
    </location>
</feature>
<proteinExistence type="predicted"/>
<dbReference type="PANTHER" id="PTHR31610:SF0">
    <property type="entry name" value="SLC26A_SULP TRANSPORTER DOMAIN-CONTAINING PROTEIN"/>
    <property type="match status" value="1"/>
</dbReference>
<feature type="transmembrane region" description="Helical" evidence="1">
    <location>
        <begin position="489"/>
        <end position="506"/>
    </location>
</feature>
<feature type="transmembrane region" description="Helical" evidence="1">
    <location>
        <begin position="12"/>
        <end position="31"/>
    </location>
</feature>
<feature type="transmembrane region" description="Helical" evidence="1">
    <location>
        <begin position="245"/>
        <end position="263"/>
    </location>
</feature>
<protein>
    <recommendedName>
        <fullName evidence="4">Permease</fullName>
    </recommendedName>
</protein>
<feature type="transmembrane region" description="Helical" evidence="1">
    <location>
        <begin position="83"/>
        <end position="102"/>
    </location>
</feature>
<accession>A0A1E3XBU4</accession>
<comment type="caution">
    <text evidence="2">The sequence shown here is derived from an EMBL/GenBank/DDBJ whole genome shotgun (WGS) entry which is preliminary data.</text>
</comment>
<keyword evidence="1" id="KW-0812">Transmembrane</keyword>
<reference evidence="2 3" key="1">
    <citation type="submission" date="2016-07" db="EMBL/GenBank/DDBJ databases">
        <title>Draft genome of Scalindua rubra, obtained from a brine-seawater interface in the Red Sea, sheds light on salt adaptation in anammox bacteria.</title>
        <authorList>
            <person name="Speth D.R."/>
            <person name="Lagkouvardos I."/>
            <person name="Wang Y."/>
            <person name="Qian P.-Y."/>
            <person name="Dutilh B.E."/>
            <person name="Jetten M.S."/>
        </authorList>
    </citation>
    <scope>NUCLEOTIDE SEQUENCE [LARGE SCALE GENOMIC DNA]</scope>
    <source>
        <strain evidence="2">BSI-1</strain>
    </source>
</reference>
<feature type="transmembrane region" description="Helical" evidence="1">
    <location>
        <begin position="114"/>
        <end position="132"/>
    </location>
</feature>
<evidence type="ECO:0000256" key="1">
    <source>
        <dbReference type="SAM" id="Phobius"/>
    </source>
</evidence>
<dbReference type="PANTHER" id="PTHR31610">
    <property type="entry name" value="SLR0360 PROTEIN"/>
    <property type="match status" value="1"/>
</dbReference>
<keyword evidence="1" id="KW-0472">Membrane</keyword>
<evidence type="ECO:0008006" key="4">
    <source>
        <dbReference type="Google" id="ProtNLM"/>
    </source>
</evidence>
<name>A0A1E3XBU4_9BACT</name>
<dbReference type="PATRIC" id="fig|1872076.5.peg.2036"/>
<feature type="transmembrane region" description="Helical" evidence="1">
    <location>
        <begin position="144"/>
        <end position="163"/>
    </location>
</feature>
<feature type="transmembrane region" description="Helical" evidence="1">
    <location>
        <begin position="320"/>
        <end position="342"/>
    </location>
</feature>
<evidence type="ECO:0000313" key="3">
    <source>
        <dbReference type="Proteomes" id="UP000094056"/>
    </source>
</evidence>
<gene>
    <name evidence="2" type="ORF">SCARUB_01741</name>
</gene>
<feature type="transmembrane region" description="Helical" evidence="1">
    <location>
        <begin position="372"/>
        <end position="391"/>
    </location>
</feature>
<feature type="transmembrane region" description="Helical" evidence="1">
    <location>
        <begin position="428"/>
        <end position="443"/>
    </location>
</feature>
<feature type="transmembrane region" description="Helical" evidence="1">
    <location>
        <begin position="192"/>
        <end position="213"/>
    </location>
</feature>
<dbReference type="EMBL" id="MAYW01000037">
    <property type="protein sequence ID" value="ODS33117.1"/>
    <property type="molecule type" value="Genomic_DNA"/>
</dbReference>